<dbReference type="Pfam" id="PF00144">
    <property type="entry name" value="Beta-lactamase"/>
    <property type="match status" value="1"/>
</dbReference>
<sequence length="526" mass="56144">MKMVADVAAMSAMMERIVAPWSTSGPGGAILVFDRSGSRFSVSGGLGDLAQESVFDENTVVRLASITKHVLAAMVLSAADQIGLEDPLLLHLPELQPEIGMVKVAQALSMTGGLPDLRECLSLQGLFFNSRCEIPAACKQLTLLDRLNFQPDTELSYSNTGYRLVETALARKRLNFAGFVESHVRRGAGASLYTPEIWGDTVAGLVPGYWETERGWQPGDQGMPLSASGCLCGSASALADWLRHLIAGQGSLATLFSRLAVPRVLLNGYCTDYGLGLYRMTVQGRTFVGHDGSLPGYKACFLIDPASGCGVVVTSNREDTAARTIARSVLAAGFGLTLPDPVSPGWASPGFYVDESGTRWIEVRERSIIHMGAEEPLFCAGEDKAVSVNPTAPVSLRSVAGHLAGEIGFSPVRFAPALPGTGPDVSALDGIWIIPGQGALLEICDGVLIQGTGPQRSRMPLRSLGRGLWLFRRDDGPWSVEVRLKRLSCDQIELATARARSVIYERLTIVSVGGMKETAQAPLISV</sequence>
<protein>
    <submittedName>
        <fullName evidence="2">Serine hydrolase</fullName>
    </submittedName>
</protein>
<keyword evidence="2" id="KW-0378">Hydrolase</keyword>
<dbReference type="InterPro" id="IPR001466">
    <property type="entry name" value="Beta-lactam-related"/>
</dbReference>
<proteinExistence type="predicted"/>
<dbReference type="Proteomes" id="UP000635278">
    <property type="component" value="Unassembled WGS sequence"/>
</dbReference>
<accession>A0ABX0JWD1</accession>
<feature type="domain" description="Beta-lactamase-related" evidence="1">
    <location>
        <begin position="23"/>
        <end position="324"/>
    </location>
</feature>
<keyword evidence="3" id="KW-1185">Reference proteome</keyword>
<dbReference type="GO" id="GO:0016787">
    <property type="term" value="F:hydrolase activity"/>
    <property type="evidence" value="ECO:0007669"/>
    <property type="project" value="UniProtKB-KW"/>
</dbReference>
<dbReference type="InterPro" id="IPR050491">
    <property type="entry name" value="AmpC-like"/>
</dbReference>
<dbReference type="PANTHER" id="PTHR46825:SF9">
    <property type="entry name" value="BETA-LACTAMASE-RELATED DOMAIN-CONTAINING PROTEIN"/>
    <property type="match status" value="1"/>
</dbReference>
<dbReference type="InterPro" id="IPR012338">
    <property type="entry name" value="Beta-lactam/transpept-like"/>
</dbReference>
<organism evidence="2 3">
    <name type="scientific">Acetobacter musti</name>
    <dbReference type="NCBI Taxonomy" id="864732"/>
    <lineage>
        <taxon>Bacteria</taxon>
        <taxon>Pseudomonadati</taxon>
        <taxon>Pseudomonadota</taxon>
        <taxon>Alphaproteobacteria</taxon>
        <taxon>Acetobacterales</taxon>
        <taxon>Acetobacteraceae</taxon>
        <taxon>Acetobacter</taxon>
    </lineage>
</organism>
<dbReference type="SUPFAM" id="SSF56601">
    <property type="entry name" value="beta-lactamase/transpeptidase-like"/>
    <property type="match status" value="1"/>
</dbReference>
<name>A0ABX0JWD1_9PROT</name>
<dbReference type="EMBL" id="WOTB01000031">
    <property type="protein sequence ID" value="NHN86298.1"/>
    <property type="molecule type" value="Genomic_DNA"/>
</dbReference>
<evidence type="ECO:0000313" key="2">
    <source>
        <dbReference type="EMBL" id="NHN86298.1"/>
    </source>
</evidence>
<gene>
    <name evidence="2" type="ORF">GOB93_16880</name>
</gene>
<dbReference type="PANTHER" id="PTHR46825">
    <property type="entry name" value="D-ALANYL-D-ALANINE-CARBOXYPEPTIDASE/ENDOPEPTIDASE AMPH"/>
    <property type="match status" value="1"/>
</dbReference>
<reference evidence="2 3" key="1">
    <citation type="journal article" date="2020" name="Int. J. Syst. Evol. Microbiol.">
        <title>Novel acetic acid bacteria from cider fermentations: Acetobacter conturbans sp. nov. and Acetobacter fallax sp. nov.</title>
        <authorList>
            <person name="Sombolestani A.S."/>
            <person name="Cleenwerck I."/>
            <person name="Cnockaert M."/>
            <person name="Borremans W."/>
            <person name="Wieme A.D."/>
            <person name="De Vuyst L."/>
            <person name="Vandamme P."/>
        </authorList>
    </citation>
    <scope>NUCLEOTIDE SEQUENCE [LARGE SCALE GENOMIC DNA]</scope>
    <source>
        <strain evidence="2 3">LMG 30640</strain>
    </source>
</reference>
<dbReference type="Gene3D" id="3.40.710.10">
    <property type="entry name" value="DD-peptidase/beta-lactamase superfamily"/>
    <property type="match status" value="1"/>
</dbReference>
<comment type="caution">
    <text evidence="2">The sequence shown here is derived from an EMBL/GenBank/DDBJ whole genome shotgun (WGS) entry which is preliminary data.</text>
</comment>
<evidence type="ECO:0000313" key="3">
    <source>
        <dbReference type="Proteomes" id="UP000635278"/>
    </source>
</evidence>
<evidence type="ECO:0000259" key="1">
    <source>
        <dbReference type="Pfam" id="PF00144"/>
    </source>
</evidence>